<evidence type="ECO:0000313" key="2">
    <source>
        <dbReference type="EMBL" id="GAA1997214.1"/>
    </source>
</evidence>
<dbReference type="NCBIfam" id="NF005686">
    <property type="entry name" value="PRK07486.1"/>
    <property type="match status" value="1"/>
</dbReference>
<dbReference type="InterPro" id="IPR000120">
    <property type="entry name" value="Amidase"/>
</dbReference>
<proteinExistence type="predicted"/>
<keyword evidence="3" id="KW-1185">Reference proteome</keyword>
<accession>A0ABN2T2H3</accession>
<dbReference type="PANTHER" id="PTHR11895:SF76">
    <property type="entry name" value="INDOLEACETAMIDE HYDROLASE"/>
    <property type="match status" value="1"/>
</dbReference>
<sequence>MDRNANADLTYADATDLARRLRDRELSAREVAQAHLERIEEVNPEINAVVTLDAEKAMREAAQADERLAGGGGVGPLHGIPVAVKDTHDTAGMRTTYGSPVFADHVPERDALTVERMRAAGAIVMGKTNAPEFGAGSHTFNPVFGVTRNPYDLARSAGGSTGGGAAALAAGMHPLSDGSDMGGSLRNPGSFNNVVGIRPSPGRVPQWPSFLPWEPMTVAGAMARTVSDVALLMSVISGPDTRAPTAMSDPGSIFAGPLDCDMRGLRVAYSADFGGALPIETEPSAAGAAAAEVFAGLGCGVEEVHPDFSRADRVFRALRFWQFAVAYGWIVDEHPGQVKEALADDIARGRRMSGEDVGQAKMELADVYHRFREFFAEYDVLLLPVSQVVPFDAGLEYPAEVAGEPMDDYLRWMSSSSWVSATLCPAMSVPAGFTPGGLPVGVQLVAEHRADLPLLRYAYAFEQATRYGTRRPEVRRSEPT</sequence>
<reference evidence="2 3" key="1">
    <citation type="journal article" date="2019" name="Int. J. Syst. Evol. Microbiol.">
        <title>The Global Catalogue of Microorganisms (GCM) 10K type strain sequencing project: providing services to taxonomists for standard genome sequencing and annotation.</title>
        <authorList>
            <consortium name="The Broad Institute Genomics Platform"/>
            <consortium name="The Broad Institute Genome Sequencing Center for Infectious Disease"/>
            <person name="Wu L."/>
            <person name="Ma J."/>
        </authorList>
    </citation>
    <scope>NUCLEOTIDE SEQUENCE [LARGE SCALE GENOMIC DNA]</scope>
    <source>
        <strain evidence="2 3">JCM 15313</strain>
    </source>
</reference>
<dbReference type="EMBL" id="BAAAPC010000009">
    <property type="protein sequence ID" value="GAA1997214.1"/>
    <property type="molecule type" value="Genomic_DNA"/>
</dbReference>
<organism evidence="2 3">
    <name type="scientific">Nocardiopsis rhodophaea</name>
    <dbReference type="NCBI Taxonomy" id="280238"/>
    <lineage>
        <taxon>Bacteria</taxon>
        <taxon>Bacillati</taxon>
        <taxon>Actinomycetota</taxon>
        <taxon>Actinomycetes</taxon>
        <taxon>Streptosporangiales</taxon>
        <taxon>Nocardiopsidaceae</taxon>
        <taxon>Nocardiopsis</taxon>
    </lineage>
</organism>
<dbReference type="Proteomes" id="UP001501585">
    <property type="component" value="Unassembled WGS sequence"/>
</dbReference>
<dbReference type="PANTHER" id="PTHR11895">
    <property type="entry name" value="TRANSAMIDASE"/>
    <property type="match status" value="1"/>
</dbReference>
<name>A0ABN2T2H3_9ACTN</name>
<dbReference type="RefSeq" id="WP_344162401.1">
    <property type="nucleotide sequence ID" value="NZ_BAAAPC010000009.1"/>
</dbReference>
<dbReference type="Pfam" id="PF01425">
    <property type="entry name" value="Amidase"/>
    <property type="match status" value="1"/>
</dbReference>
<gene>
    <name evidence="2" type="ORF">GCM10009799_25290</name>
</gene>
<evidence type="ECO:0000313" key="3">
    <source>
        <dbReference type="Proteomes" id="UP001501585"/>
    </source>
</evidence>
<dbReference type="SUPFAM" id="SSF75304">
    <property type="entry name" value="Amidase signature (AS) enzymes"/>
    <property type="match status" value="1"/>
</dbReference>
<evidence type="ECO:0000259" key="1">
    <source>
        <dbReference type="Pfam" id="PF01425"/>
    </source>
</evidence>
<feature type="domain" description="Amidase" evidence="1">
    <location>
        <begin position="30"/>
        <end position="452"/>
    </location>
</feature>
<comment type="caution">
    <text evidence="2">The sequence shown here is derived from an EMBL/GenBank/DDBJ whole genome shotgun (WGS) entry which is preliminary data.</text>
</comment>
<dbReference type="Gene3D" id="3.90.1300.10">
    <property type="entry name" value="Amidase signature (AS) domain"/>
    <property type="match status" value="1"/>
</dbReference>
<protein>
    <submittedName>
        <fullName evidence="2">Amidase</fullName>
    </submittedName>
</protein>
<dbReference type="InterPro" id="IPR023631">
    <property type="entry name" value="Amidase_dom"/>
</dbReference>
<dbReference type="InterPro" id="IPR036928">
    <property type="entry name" value="AS_sf"/>
</dbReference>